<dbReference type="RefSeq" id="WP_309939136.1">
    <property type="nucleotide sequence ID" value="NZ_AP025305.1"/>
</dbReference>
<accession>A0AAE4BT45</accession>
<proteinExistence type="predicted"/>
<keyword evidence="1" id="KW-0548">Nucleotidyltransferase</keyword>
<dbReference type="EMBL" id="JAVDQD010000002">
    <property type="protein sequence ID" value="MDR6239473.1"/>
    <property type="molecule type" value="Genomic_DNA"/>
</dbReference>
<keyword evidence="1" id="KW-0808">Transferase</keyword>
<sequence>MKKEIIYDLRSGKVLRVTNADGSISLLFSMKVARDCINSLGMNGKEPDFQEILLAEMGQLQKYIAKFPDVAWDLMEFSEKPLSILFHPLQNIPDGVQLKENLFFRWVKKGDLHQMIFNLGQPVVHIKSKVHNLEALEALKQSDKVIDLQANEISLDANPKLMRLEPDGGFEFYN</sequence>
<comment type="caution">
    <text evidence="1">The sequence shown here is derived from an EMBL/GenBank/DDBJ whole genome shotgun (WGS) entry which is preliminary data.</text>
</comment>
<name>A0AAE4BT45_9BACT</name>
<reference evidence="1" key="1">
    <citation type="submission" date="2023-07" db="EMBL/GenBank/DDBJ databases">
        <title>Genomic Encyclopedia of Type Strains, Phase IV (KMG-IV): sequencing the most valuable type-strain genomes for metagenomic binning, comparative biology and taxonomic classification.</title>
        <authorList>
            <person name="Goeker M."/>
        </authorList>
    </citation>
    <scope>NUCLEOTIDE SEQUENCE</scope>
    <source>
        <strain evidence="1">DSM 26174</strain>
    </source>
</reference>
<evidence type="ECO:0000313" key="2">
    <source>
        <dbReference type="Proteomes" id="UP001185092"/>
    </source>
</evidence>
<dbReference type="Proteomes" id="UP001185092">
    <property type="component" value="Unassembled WGS sequence"/>
</dbReference>
<gene>
    <name evidence="1" type="ORF">HNQ88_002510</name>
</gene>
<protein>
    <submittedName>
        <fullName evidence="1">L-threonylcarbamoyladenylate synthase</fullName>
        <ecNumber evidence="1">2.7.7.87</ecNumber>
    </submittedName>
</protein>
<evidence type="ECO:0000313" key="1">
    <source>
        <dbReference type="EMBL" id="MDR6239473.1"/>
    </source>
</evidence>
<dbReference type="GO" id="GO:0061710">
    <property type="term" value="F:L-threonylcarbamoyladenylate synthase"/>
    <property type="evidence" value="ECO:0007669"/>
    <property type="project" value="UniProtKB-EC"/>
</dbReference>
<keyword evidence="2" id="KW-1185">Reference proteome</keyword>
<dbReference type="EC" id="2.7.7.87" evidence="1"/>
<organism evidence="1 2">
    <name type="scientific">Aureibacter tunicatorum</name>
    <dbReference type="NCBI Taxonomy" id="866807"/>
    <lineage>
        <taxon>Bacteria</taxon>
        <taxon>Pseudomonadati</taxon>
        <taxon>Bacteroidota</taxon>
        <taxon>Cytophagia</taxon>
        <taxon>Cytophagales</taxon>
        <taxon>Persicobacteraceae</taxon>
        <taxon>Aureibacter</taxon>
    </lineage>
</organism>
<dbReference type="AlphaFoldDB" id="A0AAE4BT45"/>